<evidence type="ECO:0000259" key="4">
    <source>
        <dbReference type="Pfam" id="PF08501"/>
    </source>
</evidence>
<dbReference type="OrthoDB" id="7873617at2"/>
<keyword evidence="3" id="KW-0028">Amino-acid biosynthesis</keyword>
<dbReference type="RefSeq" id="WP_109870174.1">
    <property type="nucleotide sequence ID" value="NZ_QGNA01000002.1"/>
</dbReference>
<dbReference type="GO" id="GO:0004764">
    <property type="term" value="F:shikimate 3-dehydrogenase (NADP+) activity"/>
    <property type="evidence" value="ECO:0007669"/>
    <property type="project" value="InterPro"/>
</dbReference>
<dbReference type="GO" id="GO:0009423">
    <property type="term" value="P:chorismate biosynthetic process"/>
    <property type="evidence" value="ECO:0007669"/>
    <property type="project" value="TreeGrafter"/>
</dbReference>
<keyword evidence="6" id="KW-1185">Reference proteome</keyword>
<dbReference type="CDD" id="cd01065">
    <property type="entry name" value="NAD_bind_Shikimate_DH"/>
    <property type="match status" value="1"/>
</dbReference>
<evidence type="ECO:0000256" key="2">
    <source>
        <dbReference type="ARBA" id="ARBA00023002"/>
    </source>
</evidence>
<dbReference type="SUPFAM" id="SSF51735">
    <property type="entry name" value="NAD(P)-binding Rossmann-fold domains"/>
    <property type="match status" value="1"/>
</dbReference>
<evidence type="ECO:0000256" key="3">
    <source>
        <dbReference type="ARBA" id="ARBA00023141"/>
    </source>
</evidence>
<comment type="caution">
    <text evidence="5">The sequence shown here is derived from an EMBL/GenBank/DDBJ whole genome shotgun (WGS) entry which is preliminary data.</text>
</comment>
<dbReference type="InterPro" id="IPR013708">
    <property type="entry name" value="Shikimate_DH-bd_N"/>
</dbReference>
<name>A0A317FET6_9PROT</name>
<dbReference type="PANTHER" id="PTHR21089:SF1">
    <property type="entry name" value="BIFUNCTIONAL 3-DEHYDROQUINATE DEHYDRATASE_SHIKIMATE DEHYDROGENASE, CHLOROPLASTIC"/>
    <property type="match status" value="1"/>
</dbReference>
<sequence length="266" mass="27172">MTVLDGATRLHLILGDPIAQVKSPGGVTRCFAARGRNAAMLPVHVTAAEFDDFVRGASLARNLDGLTITVPHKFAAARHCATLTERAQLLGAVNVMRRNPDRSWHGDMLDGAGMVAAIRACGGEPAGRHALLVGAGGAGTAIAQALLEAGVASLALHDADPARAEALLARLRPVSGGVPLRGLAAAEPEGCTLVVNATPAGMRPEDPLPVPPERLRADMFVADVITAPEVTPLLAAARALGCGTSTGVDMFGAQVELIADFLLGGA</sequence>
<gene>
    <name evidence="5" type="ORF">DFH01_09305</name>
</gene>
<dbReference type="InterPro" id="IPR046346">
    <property type="entry name" value="Aminoacid_DH-like_N_sf"/>
</dbReference>
<dbReference type="Gene3D" id="3.40.50.10860">
    <property type="entry name" value="Leucine Dehydrogenase, chain A, domain 1"/>
    <property type="match status" value="1"/>
</dbReference>
<dbReference type="PANTHER" id="PTHR21089">
    <property type="entry name" value="SHIKIMATE DEHYDROGENASE"/>
    <property type="match status" value="1"/>
</dbReference>
<dbReference type="Gene3D" id="3.40.50.720">
    <property type="entry name" value="NAD(P)-binding Rossmann-like Domain"/>
    <property type="match status" value="1"/>
</dbReference>
<keyword evidence="2" id="KW-0560">Oxidoreductase</keyword>
<feature type="domain" description="Shikimate dehydrogenase substrate binding N-terminal" evidence="4">
    <location>
        <begin position="13"/>
        <end position="95"/>
    </location>
</feature>
<dbReference type="GO" id="GO:0050661">
    <property type="term" value="F:NADP binding"/>
    <property type="evidence" value="ECO:0007669"/>
    <property type="project" value="TreeGrafter"/>
</dbReference>
<dbReference type="GO" id="GO:0009073">
    <property type="term" value="P:aromatic amino acid family biosynthetic process"/>
    <property type="evidence" value="ECO:0007669"/>
    <property type="project" value="UniProtKB-KW"/>
</dbReference>
<keyword evidence="3" id="KW-0057">Aromatic amino acid biosynthesis</keyword>
<dbReference type="SUPFAM" id="SSF53223">
    <property type="entry name" value="Aminoacid dehydrogenase-like, N-terminal domain"/>
    <property type="match status" value="1"/>
</dbReference>
<evidence type="ECO:0000313" key="6">
    <source>
        <dbReference type="Proteomes" id="UP000245765"/>
    </source>
</evidence>
<proteinExistence type="predicted"/>
<accession>A0A317FET6</accession>
<dbReference type="InterPro" id="IPR022893">
    <property type="entry name" value="Shikimate_DH_fam"/>
</dbReference>
<reference evidence="6" key="1">
    <citation type="submission" date="2018-05" db="EMBL/GenBank/DDBJ databases">
        <authorList>
            <person name="Du Z."/>
            <person name="Wang X."/>
        </authorList>
    </citation>
    <scope>NUCLEOTIDE SEQUENCE [LARGE SCALE GENOMIC DNA]</scope>
    <source>
        <strain evidence="6">CQN31</strain>
    </source>
</reference>
<protein>
    <submittedName>
        <fullName evidence="5">Shikimate dehydrogenase</fullName>
    </submittedName>
</protein>
<dbReference type="Proteomes" id="UP000245765">
    <property type="component" value="Unassembled WGS sequence"/>
</dbReference>
<organism evidence="5 6">
    <name type="scientific">Falsiroseomonas bella</name>
    <dbReference type="NCBI Taxonomy" id="2184016"/>
    <lineage>
        <taxon>Bacteria</taxon>
        <taxon>Pseudomonadati</taxon>
        <taxon>Pseudomonadota</taxon>
        <taxon>Alphaproteobacteria</taxon>
        <taxon>Acetobacterales</taxon>
        <taxon>Roseomonadaceae</taxon>
        <taxon>Falsiroseomonas</taxon>
    </lineage>
</organism>
<evidence type="ECO:0000256" key="1">
    <source>
        <dbReference type="ARBA" id="ARBA00004871"/>
    </source>
</evidence>
<dbReference type="GO" id="GO:0019632">
    <property type="term" value="P:shikimate metabolic process"/>
    <property type="evidence" value="ECO:0007669"/>
    <property type="project" value="TreeGrafter"/>
</dbReference>
<dbReference type="Pfam" id="PF08501">
    <property type="entry name" value="Shikimate_dh_N"/>
    <property type="match status" value="1"/>
</dbReference>
<dbReference type="EMBL" id="QGNA01000002">
    <property type="protein sequence ID" value="PWS37063.1"/>
    <property type="molecule type" value="Genomic_DNA"/>
</dbReference>
<evidence type="ECO:0000313" key="5">
    <source>
        <dbReference type="EMBL" id="PWS37063.1"/>
    </source>
</evidence>
<dbReference type="GO" id="GO:0005829">
    <property type="term" value="C:cytosol"/>
    <property type="evidence" value="ECO:0007669"/>
    <property type="project" value="TreeGrafter"/>
</dbReference>
<dbReference type="AlphaFoldDB" id="A0A317FET6"/>
<comment type="pathway">
    <text evidence="1">Metabolic intermediate biosynthesis; chorismate biosynthesis; chorismate from D-erythrose 4-phosphate and phosphoenolpyruvate: step 4/7.</text>
</comment>
<dbReference type="InterPro" id="IPR036291">
    <property type="entry name" value="NAD(P)-bd_dom_sf"/>
</dbReference>